<feature type="domain" description="OmpA-like" evidence="7">
    <location>
        <begin position="279"/>
        <end position="400"/>
    </location>
</feature>
<dbReference type="GO" id="GO:0009279">
    <property type="term" value="C:cell outer membrane"/>
    <property type="evidence" value="ECO:0007669"/>
    <property type="project" value="UniProtKB-SubCell"/>
</dbReference>
<dbReference type="InterPro" id="IPR006665">
    <property type="entry name" value="OmpA-like"/>
</dbReference>
<reference evidence="8" key="1">
    <citation type="submission" date="2020-01" db="EMBL/GenBank/DDBJ databases">
        <authorList>
            <person name="Meier V. D."/>
            <person name="Meier V D."/>
        </authorList>
    </citation>
    <scope>NUCLEOTIDE SEQUENCE</scope>
    <source>
        <strain evidence="8">HLG_WM_MAG_09</strain>
    </source>
</reference>
<sequence>MSGESSFWCSSFSRFWWWLLALLGLPLLFFLMTQFQQKKVEADLSTRVSEALAAENIDWAEVDVNQRGRDVLLKGMPGSDAERDQAVRVAQGVYGVNRVDYDGDMVDVSDDKVADASQQEDNGASTEEAKADPVVVADAKDDLLPAELKMSMDGDQLVLDGKMSSQAQVNALQRAASLHVGVAKVVNNLEVSDKYADADWLKGVGDLMGALPAGSEVVVKNDTLELTGDVDSENARATFSSQAGSALQGSGLQLLNALTVVVPQSDETEQQQTAAECQERLNAAMQDKKIQFTFNKANVDAKSHSLLDNLGAIIGECGGDMKGISILIGGHTDSVGRDAYNLDLSQRRADAVSAYLKSKGIDGAMLETKGFGESKPVASNGTASGQAQNRRITFEIKQKLRGR</sequence>
<name>A0A6S6SSA7_9GAMM</name>
<dbReference type="InterPro" id="IPR006664">
    <property type="entry name" value="OMP_bac"/>
</dbReference>
<dbReference type="Gene3D" id="3.40.1520.20">
    <property type="match status" value="1"/>
</dbReference>
<evidence type="ECO:0000256" key="5">
    <source>
        <dbReference type="SAM" id="Phobius"/>
    </source>
</evidence>
<keyword evidence="5" id="KW-0812">Transmembrane</keyword>
<comment type="subcellular location">
    <subcellularLocation>
        <location evidence="1">Cell outer membrane</location>
    </subcellularLocation>
</comment>
<gene>
    <name evidence="8" type="ORF">HELGO_WM30601</name>
</gene>
<evidence type="ECO:0000259" key="6">
    <source>
        <dbReference type="PROSITE" id="PS50914"/>
    </source>
</evidence>
<feature type="domain" description="BON" evidence="6">
    <location>
        <begin position="122"/>
        <end position="193"/>
    </location>
</feature>
<dbReference type="Gene3D" id="3.30.1330.60">
    <property type="entry name" value="OmpA-like domain"/>
    <property type="match status" value="1"/>
</dbReference>
<dbReference type="PRINTS" id="PR01023">
    <property type="entry name" value="NAFLGMOTY"/>
</dbReference>
<evidence type="ECO:0000256" key="3">
    <source>
        <dbReference type="ARBA" id="ARBA00023237"/>
    </source>
</evidence>
<evidence type="ECO:0000313" key="8">
    <source>
        <dbReference type="EMBL" id="CAA6805430.1"/>
    </source>
</evidence>
<keyword evidence="2 4" id="KW-0472">Membrane</keyword>
<dbReference type="EMBL" id="CACVAT010000081">
    <property type="protein sequence ID" value="CAA6805430.1"/>
    <property type="molecule type" value="Genomic_DNA"/>
</dbReference>
<evidence type="ECO:0000256" key="2">
    <source>
        <dbReference type="ARBA" id="ARBA00023136"/>
    </source>
</evidence>
<dbReference type="InterPro" id="IPR050330">
    <property type="entry name" value="Bact_OuterMem_StrucFunc"/>
</dbReference>
<dbReference type="AlphaFoldDB" id="A0A6S6SSA7"/>
<feature type="domain" description="BON" evidence="6">
    <location>
        <begin position="40"/>
        <end position="110"/>
    </location>
</feature>
<dbReference type="InterPro" id="IPR036737">
    <property type="entry name" value="OmpA-like_sf"/>
</dbReference>
<proteinExistence type="predicted"/>
<dbReference type="InterPro" id="IPR007055">
    <property type="entry name" value="BON_dom"/>
</dbReference>
<evidence type="ECO:0000256" key="4">
    <source>
        <dbReference type="PROSITE-ProRule" id="PRU00473"/>
    </source>
</evidence>
<dbReference type="PANTHER" id="PTHR30329">
    <property type="entry name" value="STATOR ELEMENT OF FLAGELLAR MOTOR COMPLEX"/>
    <property type="match status" value="1"/>
</dbReference>
<dbReference type="Pfam" id="PF00691">
    <property type="entry name" value="OmpA"/>
    <property type="match status" value="1"/>
</dbReference>
<feature type="transmembrane region" description="Helical" evidence="5">
    <location>
        <begin position="15"/>
        <end position="32"/>
    </location>
</feature>
<dbReference type="CDD" id="cd07185">
    <property type="entry name" value="OmpA_C-like"/>
    <property type="match status" value="1"/>
</dbReference>
<protein>
    <recommendedName>
        <fullName evidence="9">OmpA-like domain-containing protein</fullName>
    </recommendedName>
</protein>
<evidence type="ECO:0008006" key="9">
    <source>
        <dbReference type="Google" id="ProtNLM"/>
    </source>
</evidence>
<dbReference type="PROSITE" id="PS50914">
    <property type="entry name" value="BON"/>
    <property type="match status" value="2"/>
</dbReference>
<dbReference type="SUPFAM" id="SSF103088">
    <property type="entry name" value="OmpA-like"/>
    <property type="match status" value="1"/>
</dbReference>
<keyword evidence="3" id="KW-0998">Cell outer membrane</keyword>
<accession>A0A6S6SSA7</accession>
<evidence type="ECO:0000259" key="7">
    <source>
        <dbReference type="PROSITE" id="PS51123"/>
    </source>
</evidence>
<dbReference type="PANTHER" id="PTHR30329:SF21">
    <property type="entry name" value="LIPOPROTEIN YIAD-RELATED"/>
    <property type="match status" value="1"/>
</dbReference>
<dbReference type="Pfam" id="PF04972">
    <property type="entry name" value="BON"/>
    <property type="match status" value="2"/>
</dbReference>
<keyword evidence="5" id="KW-1133">Transmembrane helix</keyword>
<dbReference type="PRINTS" id="PR01021">
    <property type="entry name" value="OMPADOMAIN"/>
</dbReference>
<evidence type="ECO:0000256" key="1">
    <source>
        <dbReference type="ARBA" id="ARBA00004442"/>
    </source>
</evidence>
<dbReference type="PROSITE" id="PS51123">
    <property type="entry name" value="OMPA_2"/>
    <property type="match status" value="1"/>
</dbReference>
<organism evidence="8">
    <name type="scientific">uncultured Thiotrichaceae bacterium</name>
    <dbReference type="NCBI Taxonomy" id="298394"/>
    <lineage>
        <taxon>Bacteria</taxon>
        <taxon>Pseudomonadati</taxon>
        <taxon>Pseudomonadota</taxon>
        <taxon>Gammaproteobacteria</taxon>
        <taxon>Thiotrichales</taxon>
        <taxon>Thiotrichaceae</taxon>
        <taxon>environmental samples</taxon>
    </lineage>
</organism>